<comment type="caution">
    <text evidence="1">The sequence shown here is derived from an EMBL/GenBank/DDBJ whole genome shotgun (WGS) entry which is preliminary data.</text>
</comment>
<reference evidence="1 2" key="1">
    <citation type="journal article" date="2019" name="Sci. Rep.">
        <title>Orb-weaving spider Araneus ventricosus genome elucidates the spidroin gene catalogue.</title>
        <authorList>
            <person name="Kono N."/>
            <person name="Nakamura H."/>
            <person name="Ohtoshi R."/>
            <person name="Moran D.A.P."/>
            <person name="Shinohara A."/>
            <person name="Yoshida Y."/>
            <person name="Fujiwara M."/>
            <person name="Mori M."/>
            <person name="Tomita M."/>
            <person name="Arakawa K."/>
        </authorList>
    </citation>
    <scope>NUCLEOTIDE SEQUENCE [LARGE SCALE GENOMIC DNA]</scope>
</reference>
<name>A0A4Y2J521_ARAVE</name>
<organism evidence="1 2">
    <name type="scientific">Araneus ventricosus</name>
    <name type="common">Orbweaver spider</name>
    <name type="synonym">Epeira ventricosa</name>
    <dbReference type="NCBI Taxonomy" id="182803"/>
    <lineage>
        <taxon>Eukaryota</taxon>
        <taxon>Metazoa</taxon>
        <taxon>Ecdysozoa</taxon>
        <taxon>Arthropoda</taxon>
        <taxon>Chelicerata</taxon>
        <taxon>Arachnida</taxon>
        <taxon>Araneae</taxon>
        <taxon>Araneomorphae</taxon>
        <taxon>Entelegynae</taxon>
        <taxon>Araneoidea</taxon>
        <taxon>Araneidae</taxon>
        <taxon>Araneus</taxon>
    </lineage>
</organism>
<sequence length="160" mass="18060">MNSPSDEGIYLNAAPTCFTRLAELTSLPIEPVPDKCSLPTKQSEKNLAPNKCSFNFGKKKKTLGHREAIRRKCPGMFSDGITLLHDNTHIARKTQELLQTFKWEVWSHLHTAQNWHLIWVPNTSGTSFSSNSDVKTAADNWLNGEGRDFYQVGLNKLAFK</sequence>
<accession>A0A4Y2J521</accession>
<evidence type="ECO:0000313" key="1">
    <source>
        <dbReference type="EMBL" id="GBM85035.1"/>
    </source>
</evidence>
<protein>
    <submittedName>
        <fullName evidence="1">Uncharacterized protein</fullName>
    </submittedName>
</protein>
<evidence type="ECO:0000313" key="2">
    <source>
        <dbReference type="Proteomes" id="UP000499080"/>
    </source>
</evidence>
<keyword evidence="2" id="KW-1185">Reference proteome</keyword>
<dbReference type="AlphaFoldDB" id="A0A4Y2J521"/>
<dbReference type="OrthoDB" id="2113341at2759"/>
<dbReference type="Proteomes" id="UP000499080">
    <property type="component" value="Unassembled WGS sequence"/>
</dbReference>
<dbReference type="EMBL" id="BGPR01003203">
    <property type="protein sequence ID" value="GBM85035.1"/>
    <property type="molecule type" value="Genomic_DNA"/>
</dbReference>
<gene>
    <name evidence="1" type="ORF">AVEN_248967_1</name>
</gene>
<proteinExistence type="predicted"/>